<sequence length="167" mass="18498">MTAFTTPHLTVRPWEPVLDVTAARHLLEARLPTLLTPAVLEHLPPDFGRESGPCGIAHWIEARRKKAQVSLVERNSELIGLLFLFSPEGETTRHLGYLLCEDGWGQGYASELVQGLVAHLQNGPPQILHAGVTFDNPASARVLLKAGFSEDRPNTQDDIRRFTFAID</sequence>
<dbReference type="Pfam" id="PF13302">
    <property type="entry name" value="Acetyltransf_3"/>
    <property type="match status" value="1"/>
</dbReference>
<dbReference type="InterPro" id="IPR051531">
    <property type="entry name" value="N-acetyltransferase"/>
</dbReference>
<dbReference type="GO" id="GO:0016747">
    <property type="term" value="F:acyltransferase activity, transferring groups other than amino-acyl groups"/>
    <property type="evidence" value="ECO:0007669"/>
    <property type="project" value="InterPro"/>
</dbReference>
<dbReference type="OrthoDB" id="6293260at2"/>
<evidence type="ECO:0000259" key="1">
    <source>
        <dbReference type="PROSITE" id="PS51186"/>
    </source>
</evidence>
<dbReference type="InterPro" id="IPR016181">
    <property type="entry name" value="Acyl_CoA_acyltransferase"/>
</dbReference>
<organism evidence="2 3">
    <name type="scientific">Antarctobacter heliothermus</name>
    <dbReference type="NCBI Taxonomy" id="74033"/>
    <lineage>
        <taxon>Bacteria</taxon>
        <taxon>Pseudomonadati</taxon>
        <taxon>Pseudomonadota</taxon>
        <taxon>Alphaproteobacteria</taxon>
        <taxon>Rhodobacterales</taxon>
        <taxon>Roseobacteraceae</taxon>
        <taxon>Antarctobacter</taxon>
    </lineage>
</organism>
<gene>
    <name evidence="2" type="ORF">ANTHELSMS3_00862</name>
</gene>
<protein>
    <submittedName>
        <fullName evidence="2">Acetyltransferase (GNAT) domain protein</fullName>
    </submittedName>
</protein>
<name>A0A222E052_9RHOB</name>
<dbReference type="Proteomes" id="UP000203589">
    <property type="component" value="Chromosome"/>
</dbReference>
<accession>A0A222E052</accession>
<evidence type="ECO:0000313" key="2">
    <source>
        <dbReference type="EMBL" id="ASP19579.1"/>
    </source>
</evidence>
<feature type="domain" description="N-acetyltransferase" evidence="1">
    <location>
        <begin position="9"/>
        <end position="167"/>
    </location>
</feature>
<dbReference type="AlphaFoldDB" id="A0A222E052"/>
<dbReference type="PROSITE" id="PS51186">
    <property type="entry name" value="GNAT"/>
    <property type="match status" value="1"/>
</dbReference>
<evidence type="ECO:0000313" key="3">
    <source>
        <dbReference type="Proteomes" id="UP000203589"/>
    </source>
</evidence>
<dbReference type="Gene3D" id="3.40.630.30">
    <property type="match status" value="1"/>
</dbReference>
<dbReference type="KEGG" id="aht:ANTHELSMS3_00862"/>
<keyword evidence="2" id="KW-0808">Transferase</keyword>
<dbReference type="SUPFAM" id="SSF55729">
    <property type="entry name" value="Acyl-CoA N-acyltransferases (Nat)"/>
    <property type="match status" value="1"/>
</dbReference>
<reference evidence="2 3" key="1">
    <citation type="submission" date="2017-07" db="EMBL/GenBank/DDBJ databases">
        <title>Genome Sequence of Antarctobacter heliothermus Strain SMS3 Isolated from a culture of the Diatom Skeletonema marinoi.</title>
        <authorList>
            <person name="Topel M."/>
            <person name="Pinder M.I.M."/>
            <person name="Johansson O.N."/>
            <person name="Kourtchenko O."/>
            <person name="Godhe A."/>
            <person name="Clarke A.K."/>
        </authorList>
    </citation>
    <scope>NUCLEOTIDE SEQUENCE [LARGE SCALE GENOMIC DNA]</scope>
    <source>
        <strain evidence="2 3">SMS3</strain>
    </source>
</reference>
<keyword evidence="3" id="KW-1185">Reference proteome</keyword>
<dbReference type="RefSeq" id="WP_157733395.1">
    <property type="nucleotide sequence ID" value="NZ_CP022540.1"/>
</dbReference>
<dbReference type="PANTHER" id="PTHR43792">
    <property type="entry name" value="GNAT FAMILY, PUTATIVE (AFU_ORTHOLOGUE AFUA_3G00765)-RELATED-RELATED"/>
    <property type="match status" value="1"/>
</dbReference>
<dbReference type="InterPro" id="IPR000182">
    <property type="entry name" value="GNAT_dom"/>
</dbReference>
<proteinExistence type="predicted"/>
<dbReference type="EMBL" id="CP022540">
    <property type="protein sequence ID" value="ASP19579.1"/>
    <property type="molecule type" value="Genomic_DNA"/>
</dbReference>